<evidence type="ECO:0000256" key="1">
    <source>
        <dbReference type="SAM" id="Phobius"/>
    </source>
</evidence>
<name>A0A6B0T094_9EURY</name>
<feature type="domain" description="C2H2-type" evidence="2">
    <location>
        <begin position="8"/>
        <end position="36"/>
    </location>
</feature>
<dbReference type="Proteomes" id="UP000437065">
    <property type="component" value="Unassembled WGS sequence"/>
</dbReference>
<evidence type="ECO:0000313" key="3">
    <source>
        <dbReference type="EMBL" id="MXR42032.1"/>
    </source>
</evidence>
<dbReference type="InterPro" id="IPR013087">
    <property type="entry name" value="Znf_C2H2_type"/>
</dbReference>
<sequence length="79" mass="9022">MPPDATAFACPRCGRPFARERHRDLHLGADHRDLDDDERAAYEDAREAETDDLRRFRIVSLGTLVLLYFGFLLLYAVAA</sequence>
<dbReference type="EMBL" id="WUUS01000007">
    <property type="protein sequence ID" value="MXR42032.1"/>
    <property type="molecule type" value="Genomic_DNA"/>
</dbReference>
<dbReference type="PROSITE" id="PS00028">
    <property type="entry name" value="ZINC_FINGER_C2H2_1"/>
    <property type="match status" value="1"/>
</dbReference>
<keyword evidence="1" id="KW-0472">Membrane</keyword>
<dbReference type="AlphaFoldDB" id="A0A6B0T094"/>
<dbReference type="Pfam" id="PF24166">
    <property type="entry name" value="DUF7410"/>
    <property type="match status" value="1"/>
</dbReference>
<keyword evidence="1" id="KW-0812">Transmembrane</keyword>
<evidence type="ECO:0000313" key="4">
    <source>
        <dbReference type="Proteomes" id="UP000437065"/>
    </source>
</evidence>
<reference evidence="3 4" key="1">
    <citation type="submission" date="2019-12" db="EMBL/GenBank/DDBJ databases">
        <title>Isolation and characterization of three novel carbon monoxide-oxidizing members of Halobacteria from salione crusts and soils.</title>
        <authorList>
            <person name="Myers M.R."/>
            <person name="King G.M."/>
        </authorList>
    </citation>
    <scope>NUCLEOTIDE SEQUENCE [LARGE SCALE GENOMIC DNA]</scope>
    <source>
        <strain evidence="3 4">WSA2</strain>
    </source>
</reference>
<organism evidence="3 4">
    <name type="scientific">Halobaculum saliterrae</name>
    <dbReference type="NCBI Taxonomy" id="2073113"/>
    <lineage>
        <taxon>Archaea</taxon>
        <taxon>Methanobacteriati</taxon>
        <taxon>Methanobacteriota</taxon>
        <taxon>Stenosarchaea group</taxon>
        <taxon>Halobacteria</taxon>
        <taxon>Halobacteriales</taxon>
        <taxon>Haloferacaceae</taxon>
        <taxon>Halobaculum</taxon>
    </lineage>
</organism>
<feature type="transmembrane region" description="Helical" evidence="1">
    <location>
        <begin position="56"/>
        <end position="78"/>
    </location>
</feature>
<dbReference type="InterPro" id="IPR055833">
    <property type="entry name" value="DUF7410"/>
</dbReference>
<comment type="caution">
    <text evidence="3">The sequence shown here is derived from an EMBL/GenBank/DDBJ whole genome shotgun (WGS) entry which is preliminary data.</text>
</comment>
<keyword evidence="1" id="KW-1133">Transmembrane helix</keyword>
<keyword evidence="4" id="KW-1185">Reference proteome</keyword>
<accession>A0A6B0T094</accession>
<dbReference type="PROSITE" id="PS50157">
    <property type="entry name" value="ZINC_FINGER_C2H2_2"/>
    <property type="match status" value="1"/>
</dbReference>
<protein>
    <submittedName>
        <fullName evidence="3">C2H2-type zinc finger protein</fullName>
    </submittedName>
</protein>
<evidence type="ECO:0000259" key="2">
    <source>
        <dbReference type="PROSITE" id="PS50157"/>
    </source>
</evidence>
<gene>
    <name evidence="3" type="ORF">GRX01_11875</name>
</gene>
<proteinExistence type="predicted"/>